<dbReference type="RefSeq" id="WP_116566689.1">
    <property type="nucleotide sequence ID" value="NZ_QDKP01000033.1"/>
</dbReference>
<feature type="compositionally biased region" description="Basic and acidic residues" evidence="1">
    <location>
        <begin position="164"/>
        <end position="205"/>
    </location>
</feature>
<keyword evidence="2" id="KW-0732">Signal</keyword>
<dbReference type="AlphaFoldDB" id="A0A2T9JHG6"/>
<dbReference type="Proteomes" id="UP000244913">
    <property type="component" value="Unassembled WGS sequence"/>
</dbReference>
<dbReference type="EMBL" id="QDKP01000033">
    <property type="protein sequence ID" value="PVM83115.1"/>
    <property type="molecule type" value="Genomic_DNA"/>
</dbReference>
<accession>A0A2T9JHG6</accession>
<evidence type="ECO:0000313" key="3">
    <source>
        <dbReference type="EMBL" id="PVM83115.1"/>
    </source>
</evidence>
<evidence type="ECO:0000256" key="2">
    <source>
        <dbReference type="SAM" id="SignalP"/>
    </source>
</evidence>
<feature type="chain" id="PRO_5015619279" description="Methyltransferase type 11" evidence="2">
    <location>
        <begin position="24"/>
        <end position="281"/>
    </location>
</feature>
<evidence type="ECO:0008006" key="5">
    <source>
        <dbReference type="Google" id="ProtNLM"/>
    </source>
</evidence>
<comment type="caution">
    <text evidence="3">The sequence shown here is derived from an EMBL/GenBank/DDBJ whole genome shotgun (WGS) entry which is preliminary data.</text>
</comment>
<evidence type="ECO:0000256" key="1">
    <source>
        <dbReference type="SAM" id="MobiDB-lite"/>
    </source>
</evidence>
<dbReference type="PROSITE" id="PS51257">
    <property type="entry name" value="PROKAR_LIPOPROTEIN"/>
    <property type="match status" value="1"/>
</dbReference>
<reference evidence="3 4" key="1">
    <citation type="submission" date="2018-04" db="EMBL/GenBank/DDBJ databases">
        <title>The genome sequence of Caulobacter sp. 736.</title>
        <authorList>
            <person name="Gao J."/>
            <person name="Sun J."/>
        </authorList>
    </citation>
    <scope>NUCLEOTIDE SEQUENCE [LARGE SCALE GENOMIC DNA]</scope>
    <source>
        <strain evidence="3 4">736</strain>
    </source>
</reference>
<feature type="region of interest" description="Disordered" evidence="1">
    <location>
        <begin position="106"/>
        <end position="128"/>
    </location>
</feature>
<gene>
    <name evidence="3" type="ORF">DDF65_09530</name>
</gene>
<evidence type="ECO:0000313" key="4">
    <source>
        <dbReference type="Proteomes" id="UP000244913"/>
    </source>
</evidence>
<proteinExistence type="predicted"/>
<sequence>MRLILVLAAGAAALAACSPPASVKTERHERVIHRREPLRAIERLDCPDRQGRLTRVSIAPDGKSCGYAGDNAEVTLRLVALQGDDAEAALNPIETDLKALMPHLKAPAAPGAPRSSKGGKETAQIRLPGLSIDARDEGADIRIGGMTINADDGEAQVRITKNVTSKDGERTTSVEERKDGGRESRTVRVSSSDDKDGEVDIRADDHGAVVRHRQKENDGVRATLVLASDKAPGGYHLAGYEARGPKGGPLAVAIVKAKDRNSEDGDLFKDMKALVRHNVGG</sequence>
<name>A0A2T9JHG6_9CAUL</name>
<organism evidence="3 4">
    <name type="scientific">Caulobacter radicis</name>
    <dbReference type="NCBI Taxonomy" id="2172650"/>
    <lineage>
        <taxon>Bacteria</taxon>
        <taxon>Pseudomonadati</taxon>
        <taxon>Pseudomonadota</taxon>
        <taxon>Alphaproteobacteria</taxon>
        <taxon>Caulobacterales</taxon>
        <taxon>Caulobacteraceae</taxon>
        <taxon>Caulobacter</taxon>
    </lineage>
</organism>
<protein>
    <recommendedName>
        <fullName evidence="5">Methyltransferase type 11</fullName>
    </recommendedName>
</protein>
<feature type="signal peptide" evidence="2">
    <location>
        <begin position="1"/>
        <end position="23"/>
    </location>
</feature>
<feature type="region of interest" description="Disordered" evidence="1">
    <location>
        <begin position="159"/>
        <end position="205"/>
    </location>
</feature>
<keyword evidence="4" id="KW-1185">Reference proteome</keyword>